<reference evidence="4" key="1">
    <citation type="submission" date="2022-11" db="EMBL/GenBank/DDBJ databases">
        <title>Chromosome-level genome of Pogonophryne albipinna.</title>
        <authorList>
            <person name="Jo E."/>
        </authorList>
    </citation>
    <scope>NUCLEOTIDE SEQUENCE</scope>
    <source>
        <strain evidence="4">SGF0006</strain>
        <tissue evidence="4">Muscle</tissue>
    </source>
</reference>
<evidence type="ECO:0000313" key="5">
    <source>
        <dbReference type="Proteomes" id="UP001219934"/>
    </source>
</evidence>
<dbReference type="GO" id="GO:0042632">
    <property type="term" value="P:cholesterol homeostasis"/>
    <property type="evidence" value="ECO:0007669"/>
    <property type="project" value="TreeGrafter"/>
</dbReference>
<protein>
    <recommendedName>
        <fullName evidence="3">Vitellogenin domain-containing protein</fullName>
    </recommendedName>
</protein>
<dbReference type="Gene3D" id="2.30.230.10">
    <property type="entry name" value="Lipovitellin, beta-sheet shell regions, chain A"/>
    <property type="match status" value="1"/>
</dbReference>
<keyword evidence="1 2" id="KW-0732">Signal</keyword>
<dbReference type="InterPro" id="IPR052418">
    <property type="entry name" value="Apolipoprotein_B"/>
</dbReference>
<dbReference type="Pfam" id="PF01347">
    <property type="entry name" value="Vitellogenin_N"/>
    <property type="match status" value="1"/>
</dbReference>
<dbReference type="EMBL" id="JAPTMU010000008">
    <property type="protein sequence ID" value="KAJ4940009.1"/>
    <property type="molecule type" value="Genomic_DNA"/>
</dbReference>
<dbReference type="GO" id="GO:0034359">
    <property type="term" value="C:mature chylomicron"/>
    <property type="evidence" value="ECO:0007669"/>
    <property type="project" value="TreeGrafter"/>
</dbReference>
<dbReference type="GO" id="GO:0120020">
    <property type="term" value="F:cholesterol transfer activity"/>
    <property type="evidence" value="ECO:0007669"/>
    <property type="project" value="TreeGrafter"/>
</dbReference>
<evidence type="ECO:0000259" key="3">
    <source>
        <dbReference type="Pfam" id="PF01347"/>
    </source>
</evidence>
<dbReference type="AlphaFoldDB" id="A0AAD6B9Y8"/>
<dbReference type="GO" id="GO:0034362">
    <property type="term" value="C:low-density lipoprotein particle"/>
    <property type="evidence" value="ECO:0007669"/>
    <property type="project" value="TreeGrafter"/>
</dbReference>
<evidence type="ECO:0000313" key="4">
    <source>
        <dbReference type="EMBL" id="KAJ4940009.1"/>
    </source>
</evidence>
<comment type="caution">
    <text evidence="4">The sequence shown here is derived from an EMBL/GenBank/DDBJ whole genome shotgun (WGS) entry which is preliminary data.</text>
</comment>
<feature type="signal peptide" evidence="2">
    <location>
        <begin position="1"/>
        <end position="21"/>
    </location>
</feature>
<dbReference type="InterPro" id="IPR015816">
    <property type="entry name" value="Vitellinogen_b-sht_N"/>
</dbReference>
<name>A0AAD6B9Y8_9TELE</name>
<dbReference type="GO" id="GO:0042953">
    <property type="term" value="P:lipoprotein transport"/>
    <property type="evidence" value="ECO:0007669"/>
    <property type="project" value="TreeGrafter"/>
</dbReference>
<dbReference type="InterPro" id="IPR015819">
    <property type="entry name" value="Lipid_transp_b-sht_shell"/>
</dbReference>
<keyword evidence="5" id="KW-1185">Reference proteome</keyword>
<dbReference type="SUPFAM" id="SSF56968">
    <property type="entry name" value="Lipovitellin-phosvitin complex, beta-sheet shell regions"/>
    <property type="match status" value="1"/>
</dbReference>
<dbReference type="GO" id="GO:0006642">
    <property type="term" value="P:triglyceride mobilization"/>
    <property type="evidence" value="ECO:0007669"/>
    <property type="project" value="TreeGrafter"/>
</dbReference>
<dbReference type="PANTHER" id="PTHR13769:SF6">
    <property type="entry name" value="APOLIPOPROTEIN B-100"/>
    <property type="match status" value="1"/>
</dbReference>
<organism evidence="4 5">
    <name type="scientific">Pogonophryne albipinna</name>
    <dbReference type="NCBI Taxonomy" id="1090488"/>
    <lineage>
        <taxon>Eukaryota</taxon>
        <taxon>Metazoa</taxon>
        <taxon>Chordata</taxon>
        <taxon>Craniata</taxon>
        <taxon>Vertebrata</taxon>
        <taxon>Euteleostomi</taxon>
        <taxon>Actinopterygii</taxon>
        <taxon>Neopterygii</taxon>
        <taxon>Teleostei</taxon>
        <taxon>Neoteleostei</taxon>
        <taxon>Acanthomorphata</taxon>
        <taxon>Eupercaria</taxon>
        <taxon>Perciformes</taxon>
        <taxon>Notothenioidei</taxon>
        <taxon>Pogonophryne</taxon>
    </lineage>
</organism>
<dbReference type="Proteomes" id="UP001219934">
    <property type="component" value="Unassembled WGS sequence"/>
</dbReference>
<feature type="non-terminal residue" evidence="4">
    <location>
        <position position="1"/>
    </location>
</feature>
<evidence type="ECO:0000256" key="1">
    <source>
        <dbReference type="ARBA" id="ARBA00022729"/>
    </source>
</evidence>
<feature type="domain" description="Vitellogenin" evidence="3">
    <location>
        <begin position="24"/>
        <end position="150"/>
    </location>
</feature>
<feature type="chain" id="PRO_5042071174" description="Vitellogenin domain-containing protein" evidence="2">
    <location>
        <begin position="22"/>
        <end position="155"/>
    </location>
</feature>
<sequence>MMGYGKLCLLLLLSSYTLALASRFRTYKKYVYQYTTESRNGMVGTANLKNGPKVSCQVEIEVPQTCRFVMHTRDCALSEVSAMDPQGQPVYSQARGFAAFQAAMEKNSLKFTVEEIAVAQLYPETDEPVNILNIKRGIVSALMVPVIEDETKSFM</sequence>
<evidence type="ECO:0000256" key="2">
    <source>
        <dbReference type="SAM" id="SignalP"/>
    </source>
</evidence>
<dbReference type="GO" id="GO:0034361">
    <property type="term" value="C:very-low-density lipoprotein particle"/>
    <property type="evidence" value="ECO:0007669"/>
    <property type="project" value="TreeGrafter"/>
</dbReference>
<dbReference type="GO" id="GO:0050750">
    <property type="term" value="F:low-density lipoprotein particle receptor binding"/>
    <property type="evidence" value="ECO:0007669"/>
    <property type="project" value="TreeGrafter"/>
</dbReference>
<gene>
    <name evidence="4" type="ORF">JOQ06_029440</name>
</gene>
<dbReference type="GO" id="GO:0030301">
    <property type="term" value="P:cholesterol transport"/>
    <property type="evidence" value="ECO:0007669"/>
    <property type="project" value="TreeGrafter"/>
</dbReference>
<proteinExistence type="predicted"/>
<dbReference type="PANTHER" id="PTHR13769">
    <property type="entry name" value="APOLIPOPROTEIN B"/>
    <property type="match status" value="1"/>
</dbReference>
<dbReference type="InterPro" id="IPR001747">
    <property type="entry name" value="Vitellogenin_N"/>
</dbReference>
<accession>A0AAD6B9Y8</accession>